<evidence type="ECO:0000256" key="1">
    <source>
        <dbReference type="SAM" id="MobiDB-lite"/>
    </source>
</evidence>
<dbReference type="Proteomes" id="UP001365542">
    <property type="component" value="Unassembled WGS sequence"/>
</dbReference>
<name>A0AAV9XA30_9PEZI</name>
<evidence type="ECO:0000313" key="3">
    <source>
        <dbReference type="Proteomes" id="UP001365542"/>
    </source>
</evidence>
<accession>A0AAV9XA30</accession>
<feature type="compositionally biased region" description="Basic and acidic residues" evidence="1">
    <location>
        <begin position="323"/>
        <end position="343"/>
    </location>
</feature>
<evidence type="ECO:0000313" key="2">
    <source>
        <dbReference type="EMBL" id="KAK6538609.1"/>
    </source>
</evidence>
<feature type="compositionally biased region" description="Basic residues" evidence="1">
    <location>
        <begin position="364"/>
        <end position="384"/>
    </location>
</feature>
<protein>
    <submittedName>
        <fullName evidence="2">Uncharacterized protein</fullName>
    </submittedName>
</protein>
<organism evidence="2 3">
    <name type="scientific">Orbilia ellipsospora</name>
    <dbReference type="NCBI Taxonomy" id="2528407"/>
    <lineage>
        <taxon>Eukaryota</taxon>
        <taxon>Fungi</taxon>
        <taxon>Dikarya</taxon>
        <taxon>Ascomycota</taxon>
        <taxon>Pezizomycotina</taxon>
        <taxon>Orbiliomycetes</taxon>
        <taxon>Orbiliales</taxon>
        <taxon>Orbiliaceae</taxon>
        <taxon>Orbilia</taxon>
    </lineage>
</organism>
<gene>
    <name evidence="2" type="ORF">TWF694_010187</name>
</gene>
<feature type="region of interest" description="Disordered" evidence="1">
    <location>
        <begin position="436"/>
        <end position="459"/>
    </location>
</feature>
<keyword evidence="3" id="KW-1185">Reference proteome</keyword>
<feature type="region of interest" description="Disordered" evidence="1">
    <location>
        <begin position="269"/>
        <end position="407"/>
    </location>
</feature>
<comment type="caution">
    <text evidence="2">The sequence shown here is derived from an EMBL/GenBank/DDBJ whole genome shotgun (WGS) entry which is preliminary data.</text>
</comment>
<dbReference type="AlphaFoldDB" id="A0AAV9XA30"/>
<dbReference type="EMBL" id="JAVHJO010000007">
    <property type="protein sequence ID" value="KAK6538609.1"/>
    <property type="molecule type" value="Genomic_DNA"/>
</dbReference>
<proteinExistence type="predicted"/>
<reference evidence="2 3" key="1">
    <citation type="submission" date="2019-10" db="EMBL/GenBank/DDBJ databases">
        <authorList>
            <person name="Palmer J.M."/>
        </authorList>
    </citation>
    <scope>NUCLEOTIDE SEQUENCE [LARGE SCALE GENOMIC DNA]</scope>
    <source>
        <strain evidence="2 3">TWF694</strain>
    </source>
</reference>
<sequence>MPNPPHILEFRNICLLIGTPSTGPAFSSPEGHIKIELSYPRISIMWPVASSGLDHFTEDYGLHRGAKRFDYDTKCPVTIRNPHLPAHPKPDRTQIFHFVYLYDADIFHGVCQDPSQKDTETSQDQGGFTALVHSESSIKIGIKVEYAFFGLHAPRTQEKFIEIYRSNISANAITPNTGPKIKQIRAANNGMVALFVLKPNFTGTAAEFWNPKLKNIQEHCNFEKLRFRNVPGLIVPPDVTMPALDVKGTEFAHNIPICRYMEAKDTVSSTVPNSKLAPPAAGYSFREANNVPDRHYKNKTLSSGKKRRTEDLGDLFSRQSADPSKRNKDHSSERGRFNDRPESDVPSSTRRARRRDHRAETRPPRRRRNLSPRPRRTPSPRPRRTPSPNQSQGSYSFGRGNRTPFTPQLPALMMLPMMQFPPTPFFPSGAGFNRSRYSPRMTHPRNPNGPSSRWIFHPD</sequence>